<sequence>MSAEPNQSSQEFVGINEGLPLWTEAALEKLKDIASVFGSTIYYSELAQDIQHHTGAHTRSAFRNWIGKVLESVDKVCRAESLPPLASLAVRQADGRVGAGYDHNIKAAGQDAAGDPFERNRQAVFDRLECYRSYCSSVPADAEEILQAQVRKSNSKPSRKKSVEKPAAICQDCFIQLPMTGICPNCEDR</sequence>
<dbReference type="Proteomes" id="UP001589862">
    <property type="component" value="Unassembled WGS sequence"/>
</dbReference>
<accession>A0ABV6PA39</accession>
<evidence type="ECO:0000313" key="2">
    <source>
        <dbReference type="Proteomes" id="UP001589862"/>
    </source>
</evidence>
<dbReference type="RefSeq" id="WP_377458797.1">
    <property type="nucleotide sequence ID" value="NZ_JBHLUB010000027.1"/>
</dbReference>
<name>A0ABV6PA39_9MICC</name>
<keyword evidence="2" id="KW-1185">Reference proteome</keyword>
<reference evidence="1 2" key="1">
    <citation type="submission" date="2024-09" db="EMBL/GenBank/DDBJ databases">
        <authorList>
            <person name="Sun Q."/>
            <person name="Mori K."/>
        </authorList>
    </citation>
    <scope>NUCLEOTIDE SEQUENCE [LARGE SCALE GENOMIC DNA]</scope>
    <source>
        <strain evidence="1 2">NCAIM B.02604</strain>
    </source>
</reference>
<protein>
    <submittedName>
        <fullName evidence="1">Uncharacterized protein</fullName>
    </submittedName>
</protein>
<organism evidence="1 2">
    <name type="scientific">Micrococcoides hystricis</name>
    <dbReference type="NCBI Taxonomy" id="1572761"/>
    <lineage>
        <taxon>Bacteria</taxon>
        <taxon>Bacillati</taxon>
        <taxon>Actinomycetota</taxon>
        <taxon>Actinomycetes</taxon>
        <taxon>Micrococcales</taxon>
        <taxon>Micrococcaceae</taxon>
        <taxon>Micrococcoides</taxon>
    </lineage>
</organism>
<proteinExistence type="predicted"/>
<dbReference type="EMBL" id="JBHLUB010000027">
    <property type="protein sequence ID" value="MFC0581986.1"/>
    <property type="molecule type" value="Genomic_DNA"/>
</dbReference>
<gene>
    <name evidence="1" type="ORF">ACFFFR_06270</name>
</gene>
<comment type="caution">
    <text evidence="1">The sequence shown here is derived from an EMBL/GenBank/DDBJ whole genome shotgun (WGS) entry which is preliminary data.</text>
</comment>
<evidence type="ECO:0000313" key="1">
    <source>
        <dbReference type="EMBL" id="MFC0581986.1"/>
    </source>
</evidence>